<name>A0A011V2D0_RUMAL</name>
<dbReference type="SMART" id="SM00530">
    <property type="entry name" value="HTH_XRE"/>
    <property type="match status" value="1"/>
</dbReference>
<accession>A0A011V2D0</accession>
<evidence type="ECO:0000313" key="3">
    <source>
        <dbReference type="EMBL" id="EXM39592.1"/>
    </source>
</evidence>
<dbReference type="Pfam" id="PF01381">
    <property type="entry name" value="HTH_3"/>
    <property type="match status" value="1"/>
</dbReference>
<dbReference type="Gene3D" id="1.10.260.40">
    <property type="entry name" value="lambda repressor-like DNA-binding domains"/>
    <property type="match status" value="1"/>
</dbReference>
<sequence length="214" mass="24630">MGERINTLIAVHDTSQKVLADHLEVKPNVVSDFCHGKRTPNTEQIVKIADFFNVSADYLLNMTNIQTTDTDLQAVCKYTGLSENAVEKLHEFYTAEYGHRYVERINKSVEIESIENCPEFNDYAMNFINHLITDDDFANIIKRAVKLKEDIAEMKATIPDDESNEQAQMLLTRQNRKILLRAKRFVVTDDGYIDLMKEKLKSIFGTILDHIIDK</sequence>
<dbReference type="InterPro" id="IPR010982">
    <property type="entry name" value="Lambda_DNA-bd_dom_sf"/>
</dbReference>
<feature type="domain" description="HTH cro/C1-type" evidence="2">
    <location>
        <begin position="15"/>
        <end position="59"/>
    </location>
</feature>
<reference evidence="3 4" key="1">
    <citation type="submission" date="2013-06" db="EMBL/GenBank/DDBJ databases">
        <title>Rumen cellulosomics: divergent fiber-degrading strategies revealed by comparative genome-wide analysis of six Ruminococcal strains.</title>
        <authorList>
            <person name="Dassa B."/>
            <person name="Borovok I."/>
            <person name="Lamed R."/>
            <person name="Flint H."/>
            <person name="Yeoman C.J."/>
            <person name="White B."/>
            <person name="Bayer E.A."/>
        </authorList>
    </citation>
    <scope>NUCLEOTIDE SEQUENCE [LARGE SCALE GENOMIC DNA]</scope>
    <source>
        <strain evidence="3 4">SY3</strain>
    </source>
</reference>
<dbReference type="Proteomes" id="UP000021369">
    <property type="component" value="Unassembled WGS sequence"/>
</dbReference>
<dbReference type="GO" id="GO:0003677">
    <property type="term" value="F:DNA binding"/>
    <property type="evidence" value="ECO:0007669"/>
    <property type="project" value="UniProtKB-KW"/>
</dbReference>
<dbReference type="PANTHER" id="PTHR46558:SF11">
    <property type="entry name" value="HTH-TYPE TRANSCRIPTIONAL REGULATOR XRE"/>
    <property type="match status" value="1"/>
</dbReference>
<keyword evidence="4" id="KW-1185">Reference proteome</keyword>
<keyword evidence="1" id="KW-0238">DNA-binding</keyword>
<evidence type="ECO:0000259" key="2">
    <source>
        <dbReference type="PROSITE" id="PS50943"/>
    </source>
</evidence>
<dbReference type="CDD" id="cd00093">
    <property type="entry name" value="HTH_XRE"/>
    <property type="match status" value="1"/>
</dbReference>
<dbReference type="AlphaFoldDB" id="A0A011V2D0"/>
<protein>
    <submittedName>
        <fullName evidence="3">Transcriptional regulator</fullName>
    </submittedName>
</protein>
<evidence type="ECO:0000313" key="4">
    <source>
        <dbReference type="Proteomes" id="UP000021369"/>
    </source>
</evidence>
<dbReference type="SUPFAM" id="SSF47413">
    <property type="entry name" value="lambda repressor-like DNA-binding domains"/>
    <property type="match status" value="1"/>
</dbReference>
<dbReference type="PROSITE" id="PS50943">
    <property type="entry name" value="HTH_CROC1"/>
    <property type="match status" value="1"/>
</dbReference>
<organism evidence="3 4">
    <name type="scientific">Ruminococcus albus SY3</name>
    <dbReference type="NCBI Taxonomy" id="1341156"/>
    <lineage>
        <taxon>Bacteria</taxon>
        <taxon>Bacillati</taxon>
        <taxon>Bacillota</taxon>
        <taxon>Clostridia</taxon>
        <taxon>Eubacteriales</taxon>
        <taxon>Oscillospiraceae</taxon>
        <taxon>Ruminococcus</taxon>
    </lineage>
</organism>
<gene>
    <name evidence="3" type="ORF">RASY3_06985</name>
</gene>
<dbReference type="EMBL" id="JEOB01000002">
    <property type="protein sequence ID" value="EXM39592.1"/>
    <property type="molecule type" value="Genomic_DNA"/>
</dbReference>
<evidence type="ECO:0000256" key="1">
    <source>
        <dbReference type="ARBA" id="ARBA00023125"/>
    </source>
</evidence>
<proteinExistence type="predicted"/>
<dbReference type="PATRIC" id="fig|1341156.4.peg.1813"/>
<dbReference type="InterPro" id="IPR001387">
    <property type="entry name" value="Cro/C1-type_HTH"/>
</dbReference>
<dbReference type="PANTHER" id="PTHR46558">
    <property type="entry name" value="TRACRIPTIONAL REGULATORY PROTEIN-RELATED-RELATED"/>
    <property type="match status" value="1"/>
</dbReference>
<comment type="caution">
    <text evidence="3">The sequence shown here is derived from an EMBL/GenBank/DDBJ whole genome shotgun (WGS) entry which is preliminary data.</text>
</comment>